<organism evidence="2 3">
    <name type="scientific">Rhizophlyctis rosea</name>
    <dbReference type="NCBI Taxonomy" id="64517"/>
    <lineage>
        <taxon>Eukaryota</taxon>
        <taxon>Fungi</taxon>
        <taxon>Fungi incertae sedis</taxon>
        <taxon>Chytridiomycota</taxon>
        <taxon>Chytridiomycota incertae sedis</taxon>
        <taxon>Chytridiomycetes</taxon>
        <taxon>Rhizophlyctidales</taxon>
        <taxon>Rhizophlyctidaceae</taxon>
        <taxon>Rhizophlyctis</taxon>
    </lineage>
</organism>
<gene>
    <name evidence="2" type="ORF">HK097_011663</name>
</gene>
<name>A0AAD5SGR2_9FUNG</name>
<sequence length="322" mass="37017">MLEDEPYMIRAFFDCIPESVVELIADEKERDEHFRPLLNICDIKTRLYPLLACPEITNRVLELYNTAKSYHKGRVDHEIVMKLQTTTIFESESRFLRHFPALVQKVQSDPTPAMKIMKTRRAYCCANPDVAQISTRLAEELAFGGLVQCSGNYAKGCRKQLGNRDFDELMVWSLFVVSDFEEQSRDVRSTTYWALLKRKIKKREIDWFPGDDALLWLDPGDEANLSRIRRYRMDDEELFRDEKETAFLYWRTLTAVRPEAMKSLAEWLRGNDGGNPGVKRPLRDGDCEDGGTFGGEGPGGSPEGQGLRRSKQIRTAPGTYKV</sequence>
<feature type="compositionally biased region" description="Gly residues" evidence="1">
    <location>
        <begin position="291"/>
        <end position="303"/>
    </location>
</feature>
<comment type="caution">
    <text evidence="2">The sequence shown here is derived from an EMBL/GenBank/DDBJ whole genome shotgun (WGS) entry which is preliminary data.</text>
</comment>
<evidence type="ECO:0000313" key="3">
    <source>
        <dbReference type="Proteomes" id="UP001212841"/>
    </source>
</evidence>
<dbReference type="Proteomes" id="UP001212841">
    <property type="component" value="Unassembled WGS sequence"/>
</dbReference>
<feature type="region of interest" description="Disordered" evidence="1">
    <location>
        <begin position="267"/>
        <end position="322"/>
    </location>
</feature>
<proteinExistence type="predicted"/>
<dbReference type="EMBL" id="JADGJD010000099">
    <property type="protein sequence ID" value="KAJ3055027.1"/>
    <property type="molecule type" value="Genomic_DNA"/>
</dbReference>
<dbReference type="AlphaFoldDB" id="A0AAD5SGR2"/>
<evidence type="ECO:0000256" key="1">
    <source>
        <dbReference type="SAM" id="MobiDB-lite"/>
    </source>
</evidence>
<accession>A0AAD5SGR2</accession>
<reference evidence="2" key="1">
    <citation type="submission" date="2020-05" db="EMBL/GenBank/DDBJ databases">
        <title>Phylogenomic resolution of chytrid fungi.</title>
        <authorList>
            <person name="Stajich J.E."/>
            <person name="Amses K."/>
            <person name="Simmons R."/>
            <person name="Seto K."/>
            <person name="Myers J."/>
            <person name="Bonds A."/>
            <person name="Quandt C.A."/>
            <person name="Barry K."/>
            <person name="Liu P."/>
            <person name="Grigoriev I."/>
            <person name="Longcore J.E."/>
            <person name="James T.Y."/>
        </authorList>
    </citation>
    <scope>NUCLEOTIDE SEQUENCE</scope>
    <source>
        <strain evidence="2">JEL0318</strain>
    </source>
</reference>
<evidence type="ECO:0000313" key="2">
    <source>
        <dbReference type="EMBL" id="KAJ3055027.1"/>
    </source>
</evidence>
<protein>
    <submittedName>
        <fullName evidence="2">Uncharacterized protein</fullName>
    </submittedName>
</protein>
<keyword evidence="3" id="KW-1185">Reference proteome</keyword>